<feature type="compositionally biased region" description="Polar residues" evidence="1">
    <location>
        <begin position="118"/>
        <end position="127"/>
    </location>
</feature>
<protein>
    <submittedName>
        <fullName evidence="2">Uncharacterized protein</fullName>
    </submittedName>
</protein>
<organism evidence="2 3">
    <name type="scientific">Rhynocoris fuscipes</name>
    <dbReference type="NCBI Taxonomy" id="488301"/>
    <lineage>
        <taxon>Eukaryota</taxon>
        <taxon>Metazoa</taxon>
        <taxon>Ecdysozoa</taxon>
        <taxon>Arthropoda</taxon>
        <taxon>Hexapoda</taxon>
        <taxon>Insecta</taxon>
        <taxon>Pterygota</taxon>
        <taxon>Neoptera</taxon>
        <taxon>Paraneoptera</taxon>
        <taxon>Hemiptera</taxon>
        <taxon>Heteroptera</taxon>
        <taxon>Panheteroptera</taxon>
        <taxon>Cimicomorpha</taxon>
        <taxon>Reduviidae</taxon>
        <taxon>Harpactorinae</taxon>
        <taxon>Harpactorini</taxon>
        <taxon>Rhynocoris</taxon>
    </lineage>
</organism>
<name>A0AAW1D7S5_9HEMI</name>
<evidence type="ECO:0000313" key="2">
    <source>
        <dbReference type="EMBL" id="KAK9506039.1"/>
    </source>
</evidence>
<keyword evidence="3" id="KW-1185">Reference proteome</keyword>
<feature type="compositionally biased region" description="Acidic residues" evidence="1">
    <location>
        <begin position="128"/>
        <end position="140"/>
    </location>
</feature>
<sequence>MALSIVQDIVSIPVQFPDDSTDQRSKDIQPKFHHGLLQKHKKKKRKKKKLGCRISLVNRFRNAAGDGGVEKPEGRFFFYPLINYYDTDINIFNGGGSGGIIDPCSSLIGAGAGAISGTQPGSTPVTDNTDEDYDYSDGGDSDNSNNKPGSQAVGGGASNLLSTGASTLGSAITNAPGAVSNVLSSISNGIRPFFQSPNRYFDYYVVRPFNRSITQLVSWI</sequence>
<comment type="caution">
    <text evidence="2">The sequence shown here is derived from an EMBL/GenBank/DDBJ whole genome shotgun (WGS) entry which is preliminary data.</text>
</comment>
<gene>
    <name evidence="2" type="ORF">O3M35_008049</name>
</gene>
<evidence type="ECO:0000313" key="3">
    <source>
        <dbReference type="Proteomes" id="UP001461498"/>
    </source>
</evidence>
<dbReference type="Proteomes" id="UP001461498">
    <property type="component" value="Unassembled WGS sequence"/>
</dbReference>
<reference evidence="2 3" key="1">
    <citation type="submission" date="2022-12" db="EMBL/GenBank/DDBJ databases">
        <title>Chromosome-level genome assembly of true bugs.</title>
        <authorList>
            <person name="Ma L."/>
            <person name="Li H."/>
        </authorList>
    </citation>
    <scope>NUCLEOTIDE SEQUENCE [LARGE SCALE GENOMIC DNA]</scope>
    <source>
        <strain evidence="2">Lab_2022b</strain>
    </source>
</reference>
<dbReference type="EMBL" id="JAPXFL010000005">
    <property type="protein sequence ID" value="KAK9506039.1"/>
    <property type="molecule type" value="Genomic_DNA"/>
</dbReference>
<evidence type="ECO:0000256" key="1">
    <source>
        <dbReference type="SAM" id="MobiDB-lite"/>
    </source>
</evidence>
<proteinExistence type="predicted"/>
<feature type="region of interest" description="Disordered" evidence="1">
    <location>
        <begin position="115"/>
        <end position="156"/>
    </location>
</feature>
<dbReference type="AlphaFoldDB" id="A0AAW1D7S5"/>
<accession>A0AAW1D7S5</accession>